<evidence type="ECO:0000313" key="3">
    <source>
        <dbReference type="Proteomes" id="UP001458946"/>
    </source>
</evidence>
<dbReference type="NCBIfam" id="TIGR00004">
    <property type="entry name" value="Rid family detoxifying hydrolase"/>
    <property type="match status" value="1"/>
</dbReference>
<dbReference type="EMBL" id="BAABRN010000012">
    <property type="protein sequence ID" value="GAA5501723.1"/>
    <property type="molecule type" value="Genomic_DNA"/>
</dbReference>
<dbReference type="CDD" id="cd00448">
    <property type="entry name" value="YjgF_YER057c_UK114_family"/>
    <property type="match status" value="1"/>
</dbReference>
<evidence type="ECO:0000256" key="1">
    <source>
        <dbReference type="ARBA" id="ARBA00010552"/>
    </source>
</evidence>
<dbReference type="InterPro" id="IPR006175">
    <property type="entry name" value="YjgF/YER057c/UK114"/>
</dbReference>
<gene>
    <name evidence="2" type="primary">yabJ_1</name>
    <name evidence="2" type="ORF">Dxin01_01462</name>
</gene>
<dbReference type="SUPFAM" id="SSF55298">
    <property type="entry name" value="YjgF-like"/>
    <property type="match status" value="1"/>
</dbReference>
<name>A0ABP9VCD5_9DEIO</name>
<dbReference type="InterPro" id="IPR006056">
    <property type="entry name" value="RidA"/>
</dbReference>
<evidence type="ECO:0000313" key="2">
    <source>
        <dbReference type="EMBL" id="GAA5501723.1"/>
    </source>
</evidence>
<dbReference type="RefSeq" id="WP_353541689.1">
    <property type="nucleotide sequence ID" value="NZ_BAABRN010000012.1"/>
</dbReference>
<dbReference type="Gene3D" id="3.30.1330.40">
    <property type="entry name" value="RutC-like"/>
    <property type="match status" value="1"/>
</dbReference>
<comment type="caution">
    <text evidence="2">The sequence shown here is derived from an EMBL/GenBank/DDBJ whole genome shotgun (WGS) entry which is preliminary data.</text>
</comment>
<accession>A0ABP9VCD5</accession>
<dbReference type="PANTHER" id="PTHR11803:SF39">
    <property type="entry name" value="2-IMINOBUTANOATE_2-IMINOPROPANOATE DEAMINASE"/>
    <property type="match status" value="1"/>
</dbReference>
<proteinExistence type="inferred from homology"/>
<protein>
    <submittedName>
        <fullName evidence="2">2-iminobutanoate/2-iminopropanoate deaminase</fullName>
    </submittedName>
</protein>
<reference evidence="2 3" key="1">
    <citation type="submission" date="2024-02" db="EMBL/GenBank/DDBJ databases">
        <title>Deinococcus xinjiangensis NBRC 107630.</title>
        <authorList>
            <person name="Ichikawa N."/>
            <person name="Katano-Makiyama Y."/>
            <person name="Hidaka K."/>
        </authorList>
    </citation>
    <scope>NUCLEOTIDE SEQUENCE [LARGE SCALE GENOMIC DNA]</scope>
    <source>
        <strain evidence="2 3">NBRC 107630</strain>
    </source>
</reference>
<keyword evidence="3" id="KW-1185">Reference proteome</keyword>
<dbReference type="PROSITE" id="PS01094">
    <property type="entry name" value="UPF0076"/>
    <property type="match status" value="1"/>
</dbReference>
<sequence length="125" mass="13468">MKEAVQTPDAAPAIGPYSQAVRFGNFVITSGQIPLTPSGELVAETIAEQTEQVIANLKAVLAAAGTDLDRVVKTTVFLADMNEFSGMNAVYEQHFSAPYPARSTVQVARLPRDVRVEIEVLAELH</sequence>
<dbReference type="Proteomes" id="UP001458946">
    <property type="component" value="Unassembled WGS sequence"/>
</dbReference>
<organism evidence="2 3">
    <name type="scientific">Deinococcus xinjiangensis</name>
    <dbReference type="NCBI Taxonomy" id="457454"/>
    <lineage>
        <taxon>Bacteria</taxon>
        <taxon>Thermotogati</taxon>
        <taxon>Deinococcota</taxon>
        <taxon>Deinococci</taxon>
        <taxon>Deinococcales</taxon>
        <taxon>Deinococcaceae</taxon>
        <taxon>Deinococcus</taxon>
    </lineage>
</organism>
<dbReference type="Pfam" id="PF01042">
    <property type="entry name" value="Ribonuc_L-PSP"/>
    <property type="match status" value="1"/>
</dbReference>
<comment type="similarity">
    <text evidence="1">Belongs to the RutC family.</text>
</comment>
<dbReference type="InterPro" id="IPR019897">
    <property type="entry name" value="RidA_CS"/>
</dbReference>
<dbReference type="InterPro" id="IPR035959">
    <property type="entry name" value="RutC-like_sf"/>
</dbReference>
<dbReference type="PANTHER" id="PTHR11803">
    <property type="entry name" value="2-IMINOBUTANOATE/2-IMINOPROPANOATE DEAMINASE RIDA"/>
    <property type="match status" value="1"/>
</dbReference>